<evidence type="ECO:0000313" key="1">
    <source>
        <dbReference type="EMBL" id="WHS94498.1"/>
    </source>
</evidence>
<dbReference type="RefSeq" id="WP_003530692.1">
    <property type="nucleotide sequence ID" value="NZ_CP120365.1"/>
</dbReference>
<name>A0ABY8TBJ2_9HYPH</name>
<protein>
    <submittedName>
        <fullName evidence="1">4Fe-4S dicluster domain-containing protein</fullName>
    </submittedName>
</protein>
<dbReference type="Proteomes" id="UP001233264">
    <property type="component" value="Chromosome"/>
</dbReference>
<organism evidence="1 2">
    <name type="scientific">Sinorhizobium kummerowiae</name>
    <dbReference type="NCBI Taxonomy" id="158892"/>
    <lineage>
        <taxon>Bacteria</taxon>
        <taxon>Pseudomonadati</taxon>
        <taxon>Pseudomonadota</taxon>
        <taxon>Alphaproteobacteria</taxon>
        <taxon>Hyphomicrobiales</taxon>
        <taxon>Rhizobiaceae</taxon>
        <taxon>Sinorhizobium/Ensifer group</taxon>
        <taxon>Sinorhizobium</taxon>
    </lineage>
</organism>
<proteinExistence type="predicted"/>
<evidence type="ECO:0000313" key="2">
    <source>
        <dbReference type="Proteomes" id="UP001233264"/>
    </source>
</evidence>
<keyword evidence="2" id="KW-1185">Reference proteome</keyword>
<dbReference type="EMBL" id="CP120365">
    <property type="protein sequence ID" value="WHS94498.1"/>
    <property type="molecule type" value="Genomic_DNA"/>
</dbReference>
<sequence length="234" mass="24734">MTAPYASESDVLETIRAALAPHGLFLRGTINFAPGEAGPTLEGGKPAASVVLIGNVGGSVWEAFRRWREGEPDGGGAEPLDNWSKQVIRPAAAAAGASAYFPSDPPWQPFQQWAMRAEGLKPSPLGILIHPLYGLWHGYRGALAFDRAMPVTGEPAGGHPCETCVGRPCLSTCPADALAGATFDIGRCRAHLRTGEGVAGCLAHGCLSRDACPVGRDYRYPVGQLRFHMAAIEF</sequence>
<gene>
    <name evidence="1" type="ORF">PZL22_002223</name>
</gene>
<reference evidence="1 2" key="1">
    <citation type="submission" date="2023-03" db="EMBL/GenBank/DDBJ databases">
        <authorList>
            <person name="Menendez E."/>
            <person name="Kaur S."/>
            <person name="Flores-Felix J.D."/>
            <person name="diCenzo G.C."/>
            <person name="Peix A."/>
            <person name="Velazquez E."/>
        </authorList>
    </citation>
    <scope>NUCLEOTIDE SEQUENCE [LARGE SCALE GENOMIC DNA]</scope>
    <source>
        <strain evidence="1 2">CCBAU 71714</strain>
    </source>
</reference>
<accession>A0ABY8TBJ2</accession>